<feature type="region of interest" description="Disordered" evidence="3">
    <location>
        <begin position="251"/>
        <end position="326"/>
    </location>
</feature>
<feature type="compositionally biased region" description="Basic and acidic residues" evidence="3">
    <location>
        <begin position="302"/>
        <end position="314"/>
    </location>
</feature>
<dbReference type="PANTHER" id="PTHR33375">
    <property type="entry name" value="CHROMOSOME-PARTITIONING PROTEIN PARB-RELATED"/>
    <property type="match status" value="1"/>
</dbReference>
<dbReference type="InterPro" id="IPR004437">
    <property type="entry name" value="ParB/RepB/Spo0J"/>
</dbReference>
<dbReference type="AlphaFoldDB" id="A0A918IPW8"/>
<feature type="domain" description="ParB-like N-terminal" evidence="4">
    <location>
        <begin position="30"/>
        <end position="150"/>
    </location>
</feature>
<evidence type="ECO:0000259" key="4">
    <source>
        <dbReference type="SMART" id="SM00470"/>
    </source>
</evidence>
<reference evidence="5" key="2">
    <citation type="submission" date="2020-09" db="EMBL/GenBank/DDBJ databases">
        <authorList>
            <person name="Sun Q."/>
            <person name="Ohkuma M."/>
        </authorList>
    </citation>
    <scope>NUCLEOTIDE SEQUENCE</scope>
    <source>
        <strain evidence="5">JCM 4714</strain>
    </source>
</reference>
<evidence type="ECO:0000313" key="5">
    <source>
        <dbReference type="EMBL" id="GGW24638.1"/>
    </source>
</evidence>
<dbReference type="GO" id="GO:0005694">
    <property type="term" value="C:chromosome"/>
    <property type="evidence" value="ECO:0007669"/>
    <property type="project" value="TreeGrafter"/>
</dbReference>
<sequence>MAGASGPTMTFGSKKKRRSIWDAPDAAEIIEIPLGQLHPNPFNPRLVFNDEDIEQLRSSIAAEGGLLQDLSVAEATPFLEYWRERLADTEPELLPRLDEELGSVPSGDYVILIGHNRRIALERASKQTAPCKITNSKIPRARLLGLPENLRRVPLNPIEEAIAFRGASKDGLTQTEIAEQTGSKQPHISRRLKLLKLPQEVQQAIMDGLAVTEAEILLDRLSTEEHQLQAWLIMKDEGIKAAFAAARVLSAPASKPSEPKAKPTRALPQQQTQSPDETGSEKAMETGARAQTAKPHPAEPGNGEHRTEHAHTDAQTDPEATPSSDAARLRVQACRTLVEMGVPSNPRQTLRLLAPALLAVPSQSARETACQWMRSAVNPMGSNTAEPEKYFTAVAESSDARLTAHVALAIALAIAEERASDDSRHWDAQDREYLGHLQSTVNYQPTDWELDRLGGK</sequence>
<evidence type="ECO:0000256" key="3">
    <source>
        <dbReference type="SAM" id="MobiDB-lite"/>
    </source>
</evidence>
<dbReference type="InterPro" id="IPR003115">
    <property type="entry name" value="ParB_N"/>
</dbReference>
<keyword evidence="2" id="KW-0159">Chromosome partition</keyword>
<protein>
    <recommendedName>
        <fullName evidence="4">ParB-like N-terminal domain-containing protein</fullName>
    </recommendedName>
</protein>
<dbReference type="PANTHER" id="PTHR33375:SF1">
    <property type="entry name" value="CHROMOSOME-PARTITIONING PROTEIN PARB-RELATED"/>
    <property type="match status" value="1"/>
</dbReference>
<name>A0A918IPW8_9ACTN</name>
<evidence type="ECO:0000256" key="1">
    <source>
        <dbReference type="ARBA" id="ARBA00006295"/>
    </source>
</evidence>
<comment type="caution">
    <text evidence="5">The sequence shown here is derived from an EMBL/GenBank/DDBJ whole genome shotgun (WGS) entry which is preliminary data.</text>
</comment>
<dbReference type="SUPFAM" id="SSF109709">
    <property type="entry name" value="KorB DNA-binding domain-like"/>
    <property type="match status" value="1"/>
</dbReference>
<dbReference type="Proteomes" id="UP000655443">
    <property type="component" value="Unassembled WGS sequence"/>
</dbReference>
<dbReference type="InterPro" id="IPR041468">
    <property type="entry name" value="HTH_ParB/Spo0J"/>
</dbReference>
<comment type="similarity">
    <text evidence="1">Belongs to the ParB family.</text>
</comment>
<reference evidence="5" key="1">
    <citation type="journal article" date="2014" name="Int. J. Syst. Evol. Microbiol.">
        <title>Complete genome sequence of Corynebacterium casei LMG S-19264T (=DSM 44701T), isolated from a smear-ripened cheese.</title>
        <authorList>
            <consortium name="US DOE Joint Genome Institute (JGI-PGF)"/>
            <person name="Walter F."/>
            <person name="Albersmeier A."/>
            <person name="Kalinowski J."/>
            <person name="Ruckert C."/>
        </authorList>
    </citation>
    <scope>NUCLEOTIDE SEQUENCE</scope>
    <source>
        <strain evidence="5">JCM 4714</strain>
    </source>
</reference>
<dbReference type="InterPro" id="IPR050336">
    <property type="entry name" value="Chromosome_partition/occlusion"/>
</dbReference>
<dbReference type="Gene3D" id="3.90.1530.30">
    <property type="match status" value="1"/>
</dbReference>
<dbReference type="SUPFAM" id="SSF110849">
    <property type="entry name" value="ParB/Sulfiredoxin"/>
    <property type="match status" value="1"/>
</dbReference>
<dbReference type="Gene3D" id="1.10.10.2830">
    <property type="match status" value="1"/>
</dbReference>
<dbReference type="RefSeq" id="WP_189960059.1">
    <property type="nucleotide sequence ID" value="NZ_BMVG01000095.1"/>
</dbReference>
<dbReference type="GO" id="GO:0003677">
    <property type="term" value="F:DNA binding"/>
    <property type="evidence" value="ECO:0007669"/>
    <property type="project" value="InterPro"/>
</dbReference>
<proteinExistence type="inferred from homology"/>
<accession>A0A918IPW8</accession>
<dbReference type="Pfam" id="PF17762">
    <property type="entry name" value="HTH_ParB"/>
    <property type="match status" value="1"/>
</dbReference>
<dbReference type="EMBL" id="BMVG01000095">
    <property type="protein sequence ID" value="GGW24638.1"/>
    <property type="molecule type" value="Genomic_DNA"/>
</dbReference>
<keyword evidence="6" id="KW-1185">Reference proteome</keyword>
<feature type="compositionally biased region" description="Polar residues" evidence="3">
    <location>
        <begin position="267"/>
        <end position="277"/>
    </location>
</feature>
<dbReference type="SMART" id="SM00470">
    <property type="entry name" value="ParB"/>
    <property type="match status" value="1"/>
</dbReference>
<dbReference type="GO" id="GO:0045881">
    <property type="term" value="P:positive regulation of sporulation resulting in formation of a cellular spore"/>
    <property type="evidence" value="ECO:0007669"/>
    <property type="project" value="TreeGrafter"/>
</dbReference>
<dbReference type="GO" id="GO:0007059">
    <property type="term" value="P:chromosome segregation"/>
    <property type="evidence" value="ECO:0007669"/>
    <property type="project" value="UniProtKB-KW"/>
</dbReference>
<evidence type="ECO:0000256" key="2">
    <source>
        <dbReference type="ARBA" id="ARBA00022829"/>
    </source>
</evidence>
<dbReference type="NCBIfam" id="TIGR00180">
    <property type="entry name" value="parB_part"/>
    <property type="match status" value="1"/>
</dbReference>
<dbReference type="InterPro" id="IPR036086">
    <property type="entry name" value="ParB/Sulfiredoxin_sf"/>
</dbReference>
<evidence type="ECO:0000313" key="6">
    <source>
        <dbReference type="Proteomes" id="UP000655443"/>
    </source>
</evidence>
<organism evidence="5 6">
    <name type="scientific">Streptomyces alanosinicus</name>
    <dbReference type="NCBI Taxonomy" id="68171"/>
    <lineage>
        <taxon>Bacteria</taxon>
        <taxon>Bacillati</taxon>
        <taxon>Actinomycetota</taxon>
        <taxon>Actinomycetes</taxon>
        <taxon>Kitasatosporales</taxon>
        <taxon>Streptomycetaceae</taxon>
        <taxon>Streptomyces</taxon>
    </lineage>
</organism>
<dbReference type="Pfam" id="PF02195">
    <property type="entry name" value="ParB_N"/>
    <property type="match status" value="1"/>
</dbReference>
<gene>
    <name evidence="5" type="ORF">GCM10010339_94440</name>
</gene>